<evidence type="ECO:0000256" key="2">
    <source>
        <dbReference type="SAM" id="MobiDB-lite"/>
    </source>
</evidence>
<feature type="compositionally biased region" description="Low complexity" evidence="2">
    <location>
        <begin position="22"/>
        <end position="40"/>
    </location>
</feature>
<feature type="region of interest" description="Disordered" evidence="2">
    <location>
        <begin position="521"/>
        <end position="593"/>
    </location>
</feature>
<dbReference type="PANTHER" id="PTHR10845:SF192">
    <property type="entry name" value="DOUBLE HIT, ISOFORM B"/>
    <property type="match status" value="1"/>
</dbReference>
<dbReference type="CDD" id="cd07440">
    <property type="entry name" value="RGS"/>
    <property type="match status" value="1"/>
</dbReference>
<dbReference type="InterPro" id="IPR018247">
    <property type="entry name" value="EF_Hand_1_Ca_BS"/>
</dbReference>
<dbReference type="PRINTS" id="PR01301">
    <property type="entry name" value="RGSPROTEIN"/>
</dbReference>
<dbReference type="InterPro" id="IPR011992">
    <property type="entry name" value="EF-hand-dom_pair"/>
</dbReference>
<accession>A0A9W7C5L5</accession>
<dbReference type="SUPFAM" id="SSF48097">
    <property type="entry name" value="Regulator of G-protein signaling, RGS"/>
    <property type="match status" value="1"/>
</dbReference>
<dbReference type="PROSITE" id="PS50132">
    <property type="entry name" value="RGS"/>
    <property type="match status" value="1"/>
</dbReference>
<dbReference type="SMART" id="SM00315">
    <property type="entry name" value="RGS"/>
    <property type="match status" value="1"/>
</dbReference>
<name>A0A9W7C5L5_9STRA</name>
<evidence type="ECO:0000313" key="6">
    <source>
        <dbReference type="Proteomes" id="UP001165160"/>
    </source>
</evidence>
<dbReference type="PROSITE" id="PS00018">
    <property type="entry name" value="EF_HAND_1"/>
    <property type="match status" value="1"/>
</dbReference>
<dbReference type="Proteomes" id="UP001165160">
    <property type="component" value="Unassembled WGS sequence"/>
</dbReference>
<evidence type="ECO:0000259" key="3">
    <source>
        <dbReference type="PROSITE" id="PS50132"/>
    </source>
</evidence>
<evidence type="ECO:0008006" key="7">
    <source>
        <dbReference type="Google" id="ProtNLM"/>
    </source>
</evidence>
<reference evidence="6" key="1">
    <citation type="journal article" date="2023" name="Commun. Biol.">
        <title>Genome analysis of Parmales, the sister group of diatoms, reveals the evolutionary specialization of diatoms from phago-mixotrophs to photoautotrophs.</title>
        <authorList>
            <person name="Ban H."/>
            <person name="Sato S."/>
            <person name="Yoshikawa S."/>
            <person name="Yamada K."/>
            <person name="Nakamura Y."/>
            <person name="Ichinomiya M."/>
            <person name="Sato N."/>
            <person name="Blanc-Mathieu R."/>
            <person name="Endo H."/>
            <person name="Kuwata A."/>
            <person name="Ogata H."/>
        </authorList>
    </citation>
    <scope>NUCLEOTIDE SEQUENCE [LARGE SCALE GENOMIC DNA]</scope>
    <source>
        <strain evidence="6">NIES 3699</strain>
    </source>
</reference>
<comment type="caution">
    <text evidence="5">The sequence shown here is derived from an EMBL/GenBank/DDBJ whole genome shotgun (WGS) entry which is preliminary data.</text>
</comment>
<dbReference type="Pfam" id="PF00615">
    <property type="entry name" value="RGS"/>
    <property type="match status" value="1"/>
</dbReference>
<dbReference type="AlphaFoldDB" id="A0A9W7C5L5"/>
<feature type="compositionally biased region" description="Low complexity" evidence="2">
    <location>
        <begin position="98"/>
        <end position="122"/>
    </location>
</feature>
<dbReference type="PROSITE" id="PS50222">
    <property type="entry name" value="EF_HAND_2"/>
    <property type="match status" value="2"/>
</dbReference>
<dbReference type="EMBL" id="BRXX01000286">
    <property type="protein sequence ID" value="GMI02643.1"/>
    <property type="molecule type" value="Genomic_DNA"/>
</dbReference>
<feature type="region of interest" description="Disordered" evidence="2">
    <location>
        <begin position="1"/>
        <end position="151"/>
    </location>
</feature>
<evidence type="ECO:0000313" key="5">
    <source>
        <dbReference type="EMBL" id="GMI02643.1"/>
    </source>
</evidence>
<dbReference type="Pfam" id="PF13499">
    <property type="entry name" value="EF-hand_7"/>
    <property type="match status" value="1"/>
</dbReference>
<feature type="compositionally biased region" description="Basic and acidic residues" evidence="2">
    <location>
        <begin position="76"/>
        <end position="97"/>
    </location>
</feature>
<keyword evidence="1" id="KW-0106">Calcium</keyword>
<dbReference type="InterPro" id="IPR044926">
    <property type="entry name" value="RGS_subdomain_2"/>
</dbReference>
<dbReference type="SUPFAM" id="SSF47473">
    <property type="entry name" value="EF-hand"/>
    <property type="match status" value="1"/>
</dbReference>
<dbReference type="Gene3D" id="1.10.167.10">
    <property type="entry name" value="Regulator of G-protein Signalling 4, domain 2"/>
    <property type="match status" value="1"/>
</dbReference>
<evidence type="ECO:0000259" key="4">
    <source>
        <dbReference type="PROSITE" id="PS50222"/>
    </source>
</evidence>
<proteinExistence type="predicted"/>
<dbReference type="GO" id="GO:0005509">
    <property type="term" value="F:calcium ion binding"/>
    <property type="evidence" value="ECO:0007669"/>
    <property type="project" value="InterPro"/>
</dbReference>
<dbReference type="InterPro" id="IPR016137">
    <property type="entry name" value="RGS"/>
</dbReference>
<organism evidence="5 6">
    <name type="scientific">Triparma verrucosa</name>
    <dbReference type="NCBI Taxonomy" id="1606542"/>
    <lineage>
        <taxon>Eukaryota</taxon>
        <taxon>Sar</taxon>
        <taxon>Stramenopiles</taxon>
        <taxon>Ochrophyta</taxon>
        <taxon>Bolidophyceae</taxon>
        <taxon>Parmales</taxon>
        <taxon>Triparmaceae</taxon>
        <taxon>Triparma</taxon>
    </lineage>
</organism>
<feature type="domain" description="EF-hand" evidence="4">
    <location>
        <begin position="234"/>
        <end position="269"/>
    </location>
</feature>
<evidence type="ECO:0000256" key="1">
    <source>
        <dbReference type="ARBA" id="ARBA00022837"/>
    </source>
</evidence>
<sequence>MGNKGSGGVQPTLDPASREPRSLPASSLRSSSPSASASPPFVKSSTWKDGDPPQAGEETEHLGVPRRISLPPNAKESVDKEKGKVNGEIANGKEDKISSATRPKSTSPKSPLRSSLSMLSPKNLTSSLPSNPLDGQRRKERKTPPTQLISAGLNRMFSSRGGKMEKQKMGMSTRGLQVDQQAIDFRKKHLNHEMEEKQKTVDEETKLMFKKAYERLCQGGDLSKENLRKLFGNLEEQAFEDVYCLFDWDNDGSVDVQEFVLTMSLLATPATSLDAEQDLIFAIFDVDGSGTIDREEFGKMMRATLRCKMTHLDFCMKTEDRKETFRRHLEGEYSTETLDFYNSVQEFRDLYDSLFEDEQEEAADDINELGMLIYQDFLVEGAKKEVNIPGKLRKSIEATMKGISTEEKQLIPADIFNKAQHEVYQLMNRDTFERFKNNDALMDNMLTQLYNEVDVEHNGSITVAEYKVWANKNPELTNFLKDLHETTFSGVSKAAGLEKRKQRRISEARINRDSYGVSSLMADQEGFVPPDSGRGSVGSRDNDLVSGGEVEGTVSRRGSEQKLNFSANGRRLSGASEMTGVDDNAKGETPNEE</sequence>
<dbReference type="Gene3D" id="1.10.238.10">
    <property type="entry name" value="EF-hand"/>
    <property type="match status" value="2"/>
</dbReference>
<dbReference type="InterPro" id="IPR036305">
    <property type="entry name" value="RGS_sf"/>
</dbReference>
<protein>
    <recommendedName>
        <fullName evidence="7">Calmodulin</fullName>
    </recommendedName>
</protein>
<dbReference type="PANTHER" id="PTHR10845">
    <property type="entry name" value="REGULATOR OF G PROTEIN SIGNALING"/>
    <property type="match status" value="1"/>
</dbReference>
<feature type="domain" description="RGS" evidence="3">
    <location>
        <begin position="311"/>
        <end position="445"/>
    </location>
</feature>
<feature type="domain" description="EF-hand" evidence="4">
    <location>
        <begin position="272"/>
        <end position="307"/>
    </location>
</feature>
<dbReference type="CDD" id="cd00051">
    <property type="entry name" value="EFh"/>
    <property type="match status" value="1"/>
</dbReference>
<dbReference type="InterPro" id="IPR002048">
    <property type="entry name" value="EF_hand_dom"/>
</dbReference>
<keyword evidence="6" id="KW-1185">Reference proteome</keyword>
<gene>
    <name evidence="5" type="ORF">TrVE_jg13812</name>
</gene>
<dbReference type="SMART" id="SM00054">
    <property type="entry name" value="EFh"/>
    <property type="match status" value="3"/>
</dbReference>